<keyword evidence="4" id="KW-1185">Reference proteome</keyword>
<protein>
    <submittedName>
        <fullName evidence="3">Uncharacterized protein</fullName>
    </submittedName>
</protein>
<feature type="chain" id="PRO_5042845392" evidence="2">
    <location>
        <begin position="21"/>
        <end position="284"/>
    </location>
</feature>
<keyword evidence="1" id="KW-0472">Membrane</keyword>
<dbReference type="GO" id="GO:0016020">
    <property type="term" value="C:membrane"/>
    <property type="evidence" value="ECO:0007669"/>
    <property type="project" value="TreeGrafter"/>
</dbReference>
<evidence type="ECO:0000256" key="1">
    <source>
        <dbReference type="SAM" id="Phobius"/>
    </source>
</evidence>
<feature type="transmembrane region" description="Helical" evidence="1">
    <location>
        <begin position="163"/>
        <end position="182"/>
    </location>
</feature>
<proteinExistence type="predicted"/>
<dbReference type="Proteomes" id="UP001353858">
    <property type="component" value="Unassembled WGS sequence"/>
</dbReference>
<keyword evidence="1" id="KW-0812">Transmembrane</keyword>
<dbReference type="PANTHER" id="PTHR21879:SF17">
    <property type="entry name" value="LD24139P"/>
    <property type="match status" value="1"/>
</dbReference>
<reference evidence="4" key="1">
    <citation type="submission" date="2023-01" db="EMBL/GenBank/DDBJ databases">
        <title>Key to firefly adult light organ development and bioluminescence: homeobox transcription factors regulate luciferase expression and transportation to peroxisome.</title>
        <authorList>
            <person name="Fu X."/>
        </authorList>
    </citation>
    <scope>NUCLEOTIDE SEQUENCE [LARGE SCALE GENOMIC DNA]</scope>
</reference>
<gene>
    <name evidence="3" type="ORF">RN001_011990</name>
</gene>
<name>A0AAN7QED9_9COLE</name>
<evidence type="ECO:0000313" key="3">
    <source>
        <dbReference type="EMBL" id="KAK4875568.1"/>
    </source>
</evidence>
<dbReference type="AlphaFoldDB" id="A0AAN7QED9"/>
<keyword evidence="2" id="KW-0732">Signal</keyword>
<evidence type="ECO:0000313" key="4">
    <source>
        <dbReference type="Proteomes" id="UP001353858"/>
    </source>
</evidence>
<keyword evidence="1" id="KW-1133">Transmembrane helix</keyword>
<feature type="transmembrane region" description="Helical" evidence="1">
    <location>
        <begin position="189"/>
        <end position="209"/>
    </location>
</feature>
<dbReference type="EMBL" id="JARPUR010000005">
    <property type="protein sequence ID" value="KAK4875568.1"/>
    <property type="molecule type" value="Genomic_DNA"/>
</dbReference>
<sequence length="284" mass="30706">MSSVPIWISLLVLCISLVNATPVAKEFDNSQNEVENSYDSDIGSITKCSLDGGFSSLVNCAATRALKLIQQVSRSETINIFPGVSLISDNKMTQRDAKAISIEDLPENPTEKVDKLFDLFINSAVRFFSGRSLKITIPEIAPINVARALEEGRAKSKKSVSPLFLGIAAKVLLLKTLALGVLKFMSIKALILSKIALIVAAVLASQSLFGKNNGMIPYFGGQGWNSGWSGNSGPSYGAPNYPGWTTNSIGGWTNSQYPYARSINEDRVESRTEAQDLAYSNQKS</sequence>
<feature type="signal peptide" evidence="2">
    <location>
        <begin position="1"/>
        <end position="20"/>
    </location>
</feature>
<dbReference type="Pfam" id="PF07898">
    <property type="entry name" value="DUF1676"/>
    <property type="match status" value="1"/>
</dbReference>
<comment type="caution">
    <text evidence="3">The sequence shown here is derived from an EMBL/GenBank/DDBJ whole genome shotgun (WGS) entry which is preliminary data.</text>
</comment>
<dbReference type="InterPro" id="IPR012464">
    <property type="entry name" value="DUF1676"/>
</dbReference>
<organism evidence="3 4">
    <name type="scientific">Aquatica leii</name>
    <dbReference type="NCBI Taxonomy" id="1421715"/>
    <lineage>
        <taxon>Eukaryota</taxon>
        <taxon>Metazoa</taxon>
        <taxon>Ecdysozoa</taxon>
        <taxon>Arthropoda</taxon>
        <taxon>Hexapoda</taxon>
        <taxon>Insecta</taxon>
        <taxon>Pterygota</taxon>
        <taxon>Neoptera</taxon>
        <taxon>Endopterygota</taxon>
        <taxon>Coleoptera</taxon>
        <taxon>Polyphaga</taxon>
        <taxon>Elateriformia</taxon>
        <taxon>Elateroidea</taxon>
        <taxon>Lampyridae</taxon>
        <taxon>Luciolinae</taxon>
        <taxon>Aquatica</taxon>
    </lineage>
</organism>
<evidence type="ECO:0000256" key="2">
    <source>
        <dbReference type="SAM" id="SignalP"/>
    </source>
</evidence>
<accession>A0AAN7QED9</accession>
<dbReference type="PANTHER" id="PTHR21879">
    <property type="entry name" value="FI03362P-RELATED-RELATED"/>
    <property type="match status" value="1"/>
</dbReference>